<dbReference type="Proteomes" id="UP000596074">
    <property type="component" value="Chromosome"/>
</dbReference>
<proteinExistence type="predicted"/>
<dbReference type="KEGG" id="vcw:GJQ55_09675"/>
<gene>
    <name evidence="1" type="ORF">GJQ55_09675</name>
</gene>
<organism evidence="1 2">
    <name type="scientific">Venatoribacter cucullus</name>
    <dbReference type="NCBI Taxonomy" id="2661630"/>
    <lineage>
        <taxon>Bacteria</taxon>
        <taxon>Pseudomonadati</taxon>
        <taxon>Pseudomonadota</taxon>
        <taxon>Gammaproteobacteria</taxon>
        <taxon>Oceanospirillales</taxon>
        <taxon>Oceanospirillaceae</taxon>
        <taxon>Venatoribacter</taxon>
    </lineage>
</organism>
<accession>A0A9E8FLS2</accession>
<dbReference type="RefSeq" id="WP_228344773.1">
    <property type="nucleotide sequence ID" value="NZ_CP045550.1"/>
</dbReference>
<evidence type="ECO:0000313" key="2">
    <source>
        <dbReference type="Proteomes" id="UP000596074"/>
    </source>
</evidence>
<sequence>MNEQLFTEVKNLSLELRSLIRQGVKEGVEERIIRRNELLQEWFSGIKELIQMTNEQQQFLENLLKEEQQLLDMLQQEQTEIAAQQRNQRKASQYLQH</sequence>
<dbReference type="AlphaFoldDB" id="A0A9E8FLS2"/>
<protein>
    <submittedName>
        <fullName evidence="1">Uncharacterized protein</fullName>
    </submittedName>
</protein>
<dbReference type="EMBL" id="CP046056">
    <property type="protein sequence ID" value="QQD24712.1"/>
    <property type="molecule type" value="Genomic_DNA"/>
</dbReference>
<evidence type="ECO:0000313" key="1">
    <source>
        <dbReference type="EMBL" id="QQD24712.1"/>
    </source>
</evidence>
<reference evidence="1 2" key="1">
    <citation type="submission" date="2019-11" db="EMBL/GenBank/DDBJ databases">
        <title>Venatorbacter sp. nov. a predator of Campylobacter and other Gram-negative bacteria.</title>
        <authorList>
            <person name="Saeedi A."/>
            <person name="Cummings N.J."/>
            <person name="Connerton I.F."/>
            <person name="Connerton P.L."/>
        </authorList>
    </citation>
    <scope>NUCLEOTIDE SEQUENCE [LARGE SCALE GENOMIC DNA]</scope>
    <source>
        <strain evidence="1">XL5</strain>
    </source>
</reference>
<keyword evidence="2" id="KW-1185">Reference proteome</keyword>
<name>A0A9E8FLS2_9GAMM</name>